<comment type="cofactor">
    <cofactor evidence="10">
        <name>Mg(2+)</name>
        <dbReference type="ChEBI" id="CHEBI:18420"/>
    </cofactor>
    <text evidence="10">Binds a second Mg(2+) ion via substrate during catalysis.</text>
</comment>
<proteinExistence type="inferred from homology"/>
<feature type="domain" description="Enolase N-terminal" evidence="12">
    <location>
        <begin position="4"/>
        <end position="134"/>
    </location>
</feature>
<dbReference type="PANTHER" id="PTHR11902:SF1">
    <property type="entry name" value="ENOLASE"/>
    <property type="match status" value="1"/>
</dbReference>
<evidence type="ECO:0000256" key="2">
    <source>
        <dbReference type="ARBA" id="ARBA00009604"/>
    </source>
</evidence>
<dbReference type="PANTHER" id="PTHR11902">
    <property type="entry name" value="ENOLASE"/>
    <property type="match status" value="1"/>
</dbReference>
<evidence type="ECO:0000256" key="3">
    <source>
        <dbReference type="ARBA" id="ARBA00012058"/>
    </source>
</evidence>
<comment type="similarity">
    <text evidence="2 10">Belongs to the enolase family.</text>
</comment>
<feature type="binding site" evidence="10">
    <location>
        <position position="396"/>
    </location>
    <ligand>
        <name>(2R)-2-phosphoglycerate</name>
        <dbReference type="ChEBI" id="CHEBI:58289"/>
    </ligand>
</feature>
<dbReference type="InterPro" id="IPR029017">
    <property type="entry name" value="Enolase-like_N"/>
</dbReference>
<keyword evidence="10" id="KW-0963">Cytoplasm</keyword>
<dbReference type="RefSeq" id="WP_215216365.1">
    <property type="nucleotide sequence ID" value="NZ_CP075587.1"/>
</dbReference>
<name>A0ABX8V4Z6_9BACT</name>
<comment type="subcellular location">
    <subcellularLocation>
        <location evidence="10">Cytoplasm</location>
    </subcellularLocation>
    <subcellularLocation>
        <location evidence="10">Secreted</location>
    </subcellularLocation>
    <subcellularLocation>
        <location evidence="10">Cell surface</location>
    </subcellularLocation>
    <text evidence="10">Fractions of enolase are present in both the cytoplasm and on the cell surface.</text>
</comment>
<dbReference type="Gene3D" id="3.20.20.120">
    <property type="entry name" value="Enolase-like C-terminal domain"/>
    <property type="match status" value="1"/>
</dbReference>
<evidence type="ECO:0000259" key="11">
    <source>
        <dbReference type="SMART" id="SM01192"/>
    </source>
</evidence>
<evidence type="ECO:0000256" key="7">
    <source>
        <dbReference type="ARBA" id="ARBA00023152"/>
    </source>
</evidence>
<dbReference type="PRINTS" id="PR00148">
    <property type="entry name" value="ENOLASE"/>
</dbReference>
<evidence type="ECO:0000259" key="12">
    <source>
        <dbReference type="SMART" id="SM01193"/>
    </source>
</evidence>
<dbReference type="InterPro" id="IPR020810">
    <property type="entry name" value="Enolase_C"/>
</dbReference>
<dbReference type="PROSITE" id="PS00164">
    <property type="entry name" value="ENOLASE"/>
    <property type="match status" value="1"/>
</dbReference>
<keyword evidence="8 10" id="KW-0456">Lyase</keyword>
<keyword evidence="7 10" id="KW-0324">Glycolysis</keyword>
<dbReference type="SMART" id="SM01192">
    <property type="entry name" value="Enolase_C"/>
    <property type="match status" value="1"/>
</dbReference>
<dbReference type="InterPro" id="IPR020811">
    <property type="entry name" value="Enolase_N"/>
</dbReference>
<keyword evidence="6 10" id="KW-0460">Magnesium</keyword>
<dbReference type="Proteomes" id="UP000826014">
    <property type="component" value="Chromosome"/>
</dbReference>
<dbReference type="Gene3D" id="3.30.390.10">
    <property type="entry name" value="Enolase-like, N-terminal domain"/>
    <property type="match status" value="1"/>
</dbReference>
<dbReference type="NCBIfam" id="TIGR01060">
    <property type="entry name" value="eno"/>
    <property type="match status" value="1"/>
</dbReference>
<evidence type="ECO:0000256" key="6">
    <source>
        <dbReference type="ARBA" id="ARBA00022842"/>
    </source>
</evidence>
<keyword evidence="10" id="KW-0479">Metal-binding</keyword>
<evidence type="ECO:0000256" key="1">
    <source>
        <dbReference type="ARBA" id="ARBA00005031"/>
    </source>
</evidence>
<feature type="binding site" evidence="10">
    <location>
        <position position="293"/>
    </location>
    <ligand>
        <name>Mg(2+)</name>
        <dbReference type="ChEBI" id="CHEBI:18420"/>
    </ligand>
</feature>
<reference evidence="13 14" key="1">
    <citation type="journal article" date="2022" name="bioRxiv">
        <title>Ecology and evolution of chlamydial symbionts of arthropods.</title>
        <authorList>
            <person name="Halter T."/>
            <person name="Koestlbacher S."/>
            <person name="Collingro A."/>
            <person name="Sixt B.S."/>
            <person name="Toenshoff E.R."/>
            <person name="Hendrickx F."/>
            <person name="Kostanjsek R."/>
            <person name="Horn M."/>
        </authorList>
    </citation>
    <scope>NUCLEOTIDE SEQUENCE [LARGE SCALE GENOMIC DNA]</scope>
    <source>
        <strain evidence="13">W744xW776</strain>
    </source>
</reference>
<gene>
    <name evidence="10" type="primary">eno</name>
    <name evidence="13" type="ORF">RHABOEDO_000200</name>
</gene>
<feature type="active site" description="Proton donor" evidence="10">
    <location>
        <position position="205"/>
    </location>
</feature>
<evidence type="ECO:0000256" key="8">
    <source>
        <dbReference type="ARBA" id="ARBA00023239"/>
    </source>
</evidence>
<comment type="pathway">
    <text evidence="1 10">Carbohydrate degradation; glycolysis; pyruvate from D-glyceraldehyde 3-phosphate: step 4/5.</text>
</comment>
<protein>
    <recommendedName>
        <fullName evidence="4 10">Enolase</fullName>
        <ecNumber evidence="3 10">4.2.1.11</ecNumber>
    </recommendedName>
    <alternativeName>
        <fullName evidence="10">2-phospho-D-glycerate hydro-lyase</fullName>
    </alternativeName>
    <alternativeName>
        <fullName evidence="10">2-phosphoglycerate dehydratase</fullName>
    </alternativeName>
</protein>
<dbReference type="EC" id="4.2.1.11" evidence="3 10"/>
<dbReference type="HAMAP" id="MF_00318">
    <property type="entry name" value="Enolase"/>
    <property type="match status" value="1"/>
</dbReference>
<evidence type="ECO:0000313" key="13">
    <source>
        <dbReference type="EMBL" id="QYF48100.1"/>
    </source>
</evidence>
<dbReference type="EMBL" id="CP075587">
    <property type="protein sequence ID" value="QYF48100.1"/>
    <property type="molecule type" value="Genomic_DNA"/>
</dbReference>
<feature type="binding site" evidence="10">
    <location>
        <position position="345"/>
    </location>
    <ligand>
        <name>(2R)-2-phosphoglycerate</name>
        <dbReference type="ChEBI" id="CHEBI:58289"/>
    </ligand>
</feature>
<evidence type="ECO:0000256" key="9">
    <source>
        <dbReference type="ARBA" id="ARBA00045763"/>
    </source>
</evidence>
<dbReference type="InterPro" id="IPR036849">
    <property type="entry name" value="Enolase-like_C_sf"/>
</dbReference>
<evidence type="ECO:0000313" key="14">
    <source>
        <dbReference type="Proteomes" id="UP000826014"/>
    </source>
</evidence>
<feature type="active site" description="Proton acceptor" evidence="10">
    <location>
        <position position="345"/>
    </location>
</feature>
<dbReference type="Pfam" id="PF00113">
    <property type="entry name" value="Enolase_C"/>
    <property type="match status" value="1"/>
</dbReference>
<keyword evidence="5 10" id="KW-0964">Secreted</keyword>
<evidence type="ECO:0000256" key="10">
    <source>
        <dbReference type="HAMAP-Rule" id="MF_00318"/>
    </source>
</evidence>
<dbReference type="GO" id="GO:0004634">
    <property type="term" value="F:phosphopyruvate hydratase activity"/>
    <property type="evidence" value="ECO:0007669"/>
    <property type="project" value="UniProtKB-EC"/>
</dbReference>
<feature type="binding site" evidence="10">
    <location>
        <position position="242"/>
    </location>
    <ligand>
        <name>Mg(2+)</name>
        <dbReference type="ChEBI" id="CHEBI:18420"/>
    </ligand>
</feature>
<organism evidence="13 14">
    <name type="scientific">Candidatus Rhabdochlamydia oedothoracis</name>
    <dbReference type="NCBI Taxonomy" id="2720720"/>
    <lineage>
        <taxon>Bacteria</taxon>
        <taxon>Pseudomonadati</taxon>
        <taxon>Chlamydiota</taxon>
        <taxon>Chlamydiia</taxon>
        <taxon>Parachlamydiales</taxon>
        <taxon>Candidatus Rhabdochlamydiaceae</taxon>
        <taxon>Candidatus Rhabdochlamydia</taxon>
    </lineage>
</organism>
<comment type="catalytic activity">
    <reaction evidence="10">
        <text>(2R)-2-phosphoglycerate = phosphoenolpyruvate + H2O</text>
        <dbReference type="Rhea" id="RHEA:10164"/>
        <dbReference type="ChEBI" id="CHEBI:15377"/>
        <dbReference type="ChEBI" id="CHEBI:58289"/>
        <dbReference type="ChEBI" id="CHEBI:58702"/>
        <dbReference type="EC" id="4.2.1.11"/>
    </reaction>
</comment>
<comment type="function">
    <text evidence="9 10">Catalyzes the reversible conversion of 2-phosphoglycerate (2-PG) into phosphoenolpyruvate (PEP). It is essential for the degradation of carbohydrates via glycolysis.</text>
</comment>
<keyword evidence="14" id="KW-1185">Reference proteome</keyword>
<evidence type="ECO:0000256" key="5">
    <source>
        <dbReference type="ARBA" id="ARBA00022525"/>
    </source>
</evidence>
<dbReference type="InterPro" id="IPR020809">
    <property type="entry name" value="Enolase_CS"/>
</dbReference>
<accession>A0ABX8V4Z6</accession>
<dbReference type="SFLD" id="SFLDS00001">
    <property type="entry name" value="Enolase"/>
    <property type="match status" value="1"/>
</dbReference>
<dbReference type="SFLD" id="SFLDG00178">
    <property type="entry name" value="enolase"/>
    <property type="match status" value="1"/>
</dbReference>
<dbReference type="CDD" id="cd03313">
    <property type="entry name" value="enolase"/>
    <property type="match status" value="1"/>
</dbReference>
<dbReference type="PIRSF" id="PIRSF001400">
    <property type="entry name" value="Enolase"/>
    <property type="match status" value="1"/>
</dbReference>
<dbReference type="Pfam" id="PF03952">
    <property type="entry name" value="Enolase_N"/>
    <property type="match status" value="1"/>
</dbReference>
<dbReference type="SUPFAM" id="SSF51604">
    <property type="entry name" value="Enolase C-terminal domain-like"/>
    <property type="match status" value="1"/>
</dbReference>
<dbReference type="SMART" id="SM01193">
    <property type="entry name" value="Enolase_N"/>
    <property type="match status" value="1"/>
</dbReference>
<dbReference type="InterPro" id="IPR000941">
    <property type="entry name" value="Enolase"/>
</dbReference>
<feature type="binding site" evidence="10">
    <location>
        <position position="374"/>
    </location>
    <ligand>
        <name>(2R)-2-phosphoglycerate</name>
        <dbReference type="ChEBI" id="CHEBI:58289"/>
    </ligand>
</feature>
<feature type="binding site" evidence="10">
    <location>
        <position position="163"/>
    </location>
    <ligand>
        <name>(2R)-2-phosphoglycerate</name>
        <dbReference type="ChEBI" id="CHEBI:58289"/>
    </ligand>
</feature>
<feature type="domain" description="Enolase C-terminal TIM barrel" evidence="11">
    <location>
        <begin position="139"/>
        <end position="427"/>
    </location>
</feature>
<dbReference type="SFLD" id="SFLDF00002">
    <property type="entry name" value="enolase"/>
    <property type="match status" value="1"/>
</dbReference>
<feature type="binding site" evidence="10">
    <location>
        <position position="320"/>
    </location>
    <ligand>
        <name>Mg(2+)</name>
        <dbReference type="ChEBI" id="CHEBI:18420"/>
    </ligand>
</feature>
<dbReference type="SUPFAM" id="SSF54826">
    <property type="entry name" value="Enolase N-terminal domain-like"/>
    <property type="match status" value="1"/>
</dbReference>
<feature type="binding site" evidence="10">
    <location>
        <position position="375"/>
    </location>
    <ligand>
        <name>(2R)-2-phosphoglycerate</name>
        <dbReference type="ChEBI" id="CHEBI:58289"/>
    </ligand>
</feature>
<evidence type="ECO:0000256" key="4">
    <source>
        <dbReference type="ARBA" id="ARBA00017068"/>
    </source>
</evidence>
<sequence>MSNIESIDALEVLDSRGNPTIEVSVFATDGSQGKAIVPSGASTGEHEAVELRDKDPKRYQGKGVLQAVENVINPLAKLLRGESLFAQNKIDQLMIQADGKEDKSRYGANAILGVSLAVAKAAACSKKIPLYKYLHPQTNYIMPRPMMNIINGGAHADSLLDFQEFMIRPVGAPSFREALRWGVEIYHILKSLLKSKGYSTSVGDEGGFAPRLESNEIALDYILRAIKQAGYEPGSQITIAMDCAASEFYDSCSKSYIERKKQAAGMPFSTRSTEELITYLSELCEKYPIDSIEDPLDQNDWKGWHKLTTTLGKKIQIVGDDIFVTNPKFLQRGIDQGVANSILIKLNQVGTLSETLGTIDLAKKNRYKTVISHRSGETEDTTIADLSVAFSTGQIKTGAPCRTDRVAKYNRLLEIEHELKAHAHFGK</sequence>